<proteinExistence type="predicted"/>
<dbReference type="InParanoid" id="D8SJK3"/>
<dbReference type="AlphaFoldDB" id="D8SJK3"/>
<dbReference type="KEGG" id="smo:SELMODRAFT_422794"/>
<dbReference type="Gramene" id="EFJ15464">
    <property type="protein sequence ID" value="EFJ15464"/>
    <property type="gene ID" value="SELMODRAFT_422794"/>
</dbReference>
<dbReference type="STRING" id="88036.D8SJK3"/>
<gene>
    <name evidence="2" type="ORF">SELMODRAFT_422794</name>
</gene>
<sequence length="845" mass="94092">MEDLPEELRTPPVALAALVGMPELHPQISMSLHTEQPPINTLALPDFSKVAVIGGKEGAPLEARIPAPAGVLKADWMHKHRTKVPAVLAVLFDREQVNGDPAQWMEVCSHLDNVRNVIRGRNTKLVVAIVQPTLHGEINDDRTAALRKRAELDNKCCMTFISHDPTELKRSLARLGSILGELANLYYKEQSRRVKARLDKKNWTATEIAVRFNFKMGYYAEFRRDWVTALRFYETAYTLLLEVFSNPAETQSIQRVVELKAVAEQLHFKVSTLLLHSGKEVEAVKWFKHHIASFKKLSGPPEGIFMHWAWVGQQHHVFGDLLKTGRSTAPTSTAVLAGSGVTERELQPGFYYQIAASYMAGRRRTFERAFATFESFDNPDAVDVLAGPPEEVGPPLYVGQGPRVLSRMSEEQSATPDEYMRHAMLTERQFPHSRAAINLLTKAHEQYKATQATRMIYYLGTQMGREYFHAGEHENAKRLFDTVAEMYRKEAWVELLAASLEYLRETAKHLGLSKEFLEYSLELAALPEESWSEVARRSTALTDVIAAITGTDALPDGEAPIALEIDLVSPLRGVLSVCVAFHEQAVKPGMSTRLTVSLLTHLPHPLELGDLEIHFNQNACNLALKHSLDQGCDLKLMPHQWKRLEVDIIAVKSGKLECLFAVARLGRNTTVRCQVESPASREPDPFWQFEPALESYPVKDKNLAFLGQKVVQVEEVEPKVDIEIDSGGTGLLGETVLVRIHIRSRGHAIDAGELQVSVTEVASNDAFSPKTPSTGSSAACAKIFVPARLKDGSGETLLWEFQGSMKIPYVEADGSWSTSTYSLEPTTTLISCGVINTSTYNARRL</sequence>
<dbReference type="EMBL" id="GL377623">
    <property type="protein sequence ID" value="EFJ15464.1"/>
    <property type="molecule type" value="Genomic_DNA"/>
</dbReference>
<dbReference type="OMA" id="QWTIGNA"/>
<dbReference type="HOGENOM" id="CLU_003649_2_0_1"/>
<dbReference type="PANTHER" id="PTHR14374:SF0">
    <property type="entry name" value="TRAFFICKING PROTEIN PARTICLE COMPLEX SUBUNIT 11"/>
    <property type="match status" value="1"/>
</dbReference>
<evidence type="ECO:0000313" key="3">
    <source>
        <dbReference type="Proteomes" id="UP000001514"/>
    </source>
</evidence>
<evidence type="ECO:0000259" key="1">
    <source>
        <dbReference type="Pfam" id="PF11817"/>
    </source>
</evidence>
<accession>D8SJK3</accession>
<reference evidence="2 3" key="1">
    <citation type="journal article" date="2011" name="Science">
        <title>The Selaginella genome identifies genetic changes associated with the evolution of vascular plants.</title>
        <authorList>
            <person name="Banks J.A."/>
            <person name="Nishiyama T."/>
            <person name="Hasebe M."/>
            <person name="Bowman J.L."/>
            <person name="Gribskov M."/>
            <person name="dePamphilis C."/>
            <person name="Albert V.A."/>
            <person name="Aono N."/>
            <person name="Aoyama T."/>
            <person name="Ambrose B.A."/>
            <person name="Ashton N.W."/>
            <person name="Axtell M.J."/>
            <person name="Barker E."/>
            <person name="Barker M.S."/>
            <person name="Bennetzen J.L."/>
            <person name="Bonawitz N.D."/>
            <person name="Chapple C."/>
            <person name="Cheng C."/>
            <person name="Correa L.G."/>
            <person name="Dacre M."/>
            <person name="DeBarry J."/>
            <person name="Dreyer I."/>
            <person name="Elias M."/>
            <person name="Engstrom E.M."/>
            <person name="Estelle M."/>
            <person name="Feng L."/>
            <person name="Finet C."/>
            <person name="Floyd S.K."/>
            <person name="Frommer W.B."/>
            <person name="Fujita T."/>
            <person name="Gramzow L."/>
            <person name="Gutensohn M."/>
            <person name="Harholt J."/>
            <person name="Hattori M."/>
            <person name="Heyl A."/>
            <person name="Hirai T."/>
            <person name="Hiwatashi Y."/>
            <person name="Ishikawa M."/>
            <person name="Iwata M."/>
            <person name="Karol K.G."/>
            <person name="Koehler B."/>
            <person name="Kolukisaoglu U."/>
            <person name="Kubo M."/>
            <person name="Kurata T."/>
            <person name="Lalonde S."/>
            <person name="Li K."/>
            <person name="Li Y."/>
            <person name="Litt A."/>
            <person name="Lyons E."/>
            <person name="Manning G."/>
            <person name="Maruyama T."/>
            <person name="Michael T.P."/>
            <person name="Mikami K."/>
            <person name="Miyazaki S."/>
            <person name="Morinaga S."/>
            <person name="Murata T."/>
            <person name="Mueller-Roeber B."/>
            <person name="Nelson D.R."/>
            <person name="Obara M."/>
            <person name="Oguri Y."/>
            <person name="Olmstead R.G."/>
            <person name="Onodera N."/>
            <person name="Petersen B.L."/>
            <person name="Pils B."/>
            <person name="Prigge M."/>
            <person name="Rensing S.A."/>
            <person name="Riano-Pachon D.M."/>
            <person name="Roberts A.W."/>
            <person name="Sato Y."/>
            <person name="Scheller H.V."/>
            <person name="Schulz B."/>
            <person name="Schulz C."/>
            <person name="Shakirov E.V."/>
            <person name="Shibagaki N."/>
            <person name="Shinohara N."/>
            <person name="Shippen D.E."/>
            <person name="Soerensen I."/>
            <person name="Sotooka R."/>
            <person name="Sugimoto N."/>
            <person name="Sugita M."/>
            <person name="Sumikawa N."/>
            <person name="Tanurdzic M."/>
            <person name="Theissen G."/>
            <person name="Ulvskov P."/>
            <person name="Wakazuki S."/>
            <person name="Weng J.K."/>
            <person name="Willats W.W."/>
            <person name="Wipf D."/>
            <person name="Wolf P.G."/>
            <person name="Yang L."/>
            <person name="Zimmer A.D."/>
            <person name="Zhu Q."/>
            <person name="Mitros T."/>
            <person name="Hellsten U."/>
            <person name="Loque D."/>
            <person name="Otillar R."/>
            <person name="Salamov A."/>
            <person name="Schmutz J."/>
            <person name="Shapiro H."/>
            <person name="Lindquist E."/>
            <person name="Lucas S."/>
            <person name="Rokhsar D."/>
            <person name="Grigoriev I.V."/>
        </authorList>
    </citation>
    <scope>NUCLEOTIDE SEQUENCE [LARGE SCALE GENOMIC DNA]</scope>
</reference>
<dbReference type="eggNOG" id="KOG4386">
    <property type="taxonomic scope" value="Eukaryota"/>
</dbReference>
<organism evidence="3">
    <name type="scientific">Selaginella moellendorffii</name>
    <name type="common">Spikemoss</name>
    <dbReference type="NCBI Taxonomy" id="88036"/>
    <lineage>
        <taxon>Eukaryota</taxon>
        <taxon>Viridiplantae</taxon>
        <taxon>Streptophyta</taxon>
        <taxon>Embryophyta</taxon>
        <taxon>Tracheophyta</taxon>
        <taxon>Lycopodiopsida</taxon>
        <taxon>Selaginellales</taxon>
        <taxon>Selaginellaceae</taxon>
        <taxon>Selaginella</taxon>
    </lineage>
</organism>
<dbReference type="Pfam" id="PF11817">
    <property type="entry name" value="Foie-gras_1"/>
    <property type="match status" value="1"/>
</dbReference>
<feature type="domain" description="Trafficking protein particle complex subunit 11" evidence="1">
    <location>
        <begin position="255"/>
        <end position="525"/>
    </location>
</feature>
<dbReference type="Proteomes" id="UP000001514">
    <property type="component" value="Unassembled WGS sequence"/>
</dbReference>
<keyword evidence="3" id="KW-1185">Reference proteome</keyword>
<protein>
    <recommendedName>
        <fullName evidence="1">Trafficking protein particle complex subunit 11 domain-containing protein</fullName>
    </recommendedName>
</protein>
<dbReference type="FunCoup" id="D8SJK3">
    <property type="interactions" value="4898"/>
</dbReference>
<evidence type="ECO:0000313" key="2">
    <source>
        <dbReference type="EMBL" id="EFJ15464.1"/>
    </source>
</evidence>
<dbReference type="PANTHER" id="PTHR14374">
    <property type="entry name" value="FOIE GRAS"/>
    <property type="match status" value="1"/>
</dbReference>
<dbReference type="InterPro" id="IPR021773">
    <property type="entry name" value="TPC11"/>
</dbReference>
<name>D8SJK3_SELML</name>